<dbReference type="PANTHER" id="PTHR12879:SF8">
    <property type="entry name" value="SPHINGOLIPID DELTA(4)-DESATURASE DES1"/>
    <property type="match status" value="1"/>
</dbReference>
<reference evidence="3 4" key="1">
    <citation type="submission" date="2016-07" db="EMBL/GenBank/DDBJ databases">
        <title>Pervasive Adenine N6-methylation of Active Genes in Fungi.</title>
        <authorList>
            <consortium name="DOE Joint Genome Institute"/>
            <person name="Mondo S.J."/>
            <person name="Dannebaum R.O."/>
            <person name="Kuo R.C."/>
            <person name="Labutti K."/>
            <person name="Haridas S."/>
            <person name="Kuo A."/>
            <person name="Salamov A."/>
            <person name="Ahrendt S.R."/>
            <person name="Lipzen A."/>
            <person name="Sullivan W."/>
            <person name="Andreopoulos W.B."/>
            <person name="Clum A."/>
            <person name="Lindquist E."/>
            <person name="Daum C."/>
            <person name="Ramamoorthy G.K."/>
            <person name="Gryganskyi A."/>
            <person name="Culley D."/>
            <person name="Magnuson J.K."/>
            <person name="James T.Y."/>
            <person name="O'Malley M.A."/>
            <person name="Stajich J.E."/>
            <person name="Spatafora J.W."/>
            <person name="Visel A."/>
            <person name="Grigoriev I.V."/>
        </authorList>
    </citation>
    <scope>NUCLEOTIDE SEQUENCE [LARGE SCALE GENOMIC DNA]</scope>
    <source>
        <strain evidence="3 4">PL171</strain>
    </source>
</reference>
<feature type="transmembrane region" description="Helical" evidence="1">
    <location>
        <begin position="89"/>
        <end position="107"/>
    </location>
</feature>
<feature type="transmembrane region" description="Helical" evidence="1">
    <location>
        <begin position="209"/>
        <end position="228"/>
    </location>
</feature>
<keyword evidence="4" id="KW-1185">Reference proteome</keyword>
<keyword evidence="1" id="KW-0472">Membrane</keyword>
<evidence type="ECO:0000313" key="4">
    <source>
        <dbReference type="Proteomes" id="UP000193411"/>
    </source>
</evidence>
<evidence type="ECO:0000313" key="3">
    <source>
        <dbReference type="EMBL" id="ORZ37816.1"/>
    </source>
</evidence>
<dbReference type="Pfam" id="PF08557">
    <property type="entry name" value="Lipid_DES"/>
    <property type="match status" value="1"/>
</dbReference>
<comment type="caution">
    <text evidence="3">The sequence shown here is derived from an EMBL/GenBank/DDBJ whole genome shotgun (WGS) entry which is preliminary data.</text>
</comment>
<feature type="domain" description="Sphingolipid delta4-desaturase N-terminal" evidence="2">
    <location>
        <begin position="51"/>
        <end position="89"/>
    </location>
</feature>
<dbReference type="SMART" id="SM01269">
    <property type="entry name" value="Lipid_DES"/>
    <property type="match status" value="1"/>
</dbReference>
<dbReference type="PANTHER" id="PTHR12879">
    <property type="entry name" value="SPHINGOLIPID DELTA 4 DESATURASE/C-4 HYDROXYLASE PROTEIN DES2"/>
    <property type="match status" value="1"/>
</dbReference>
<organism evidence="3 4">
    <name type="scientific">Catenaria anguillulae PL171</name>
    <dbReference type="NCBI Taxonomy" id="765915"/>
    <lineage>
        <taxon>Eukaryota</taxon>
        <taxon>Fungi</taxon>
        <taxon>Fungi incertae sedis</taxon>
        <taxon>Blastocladiomycota</taxon>
        <taxon>Blastocladiomycetes</taxon>
        <taxon>Blastocladiales</taxon>
        <taxon>Catenariaceae</taxon>
        <taxon>Catenaria</taxon>
    </lineage>
</organism>
<feature type="transmembrane region" description="Helical" evidence="1">
    <location>
        <begin position="119"/>
        <end position="142"/>
    </location>
</feature>
<dbReference type="EMBL" id="MCFL01000011">
    <property type="protein sequence ID" value="ORZ37816.1"/>
    <property type="molecule type" value="Genomic_DNA"/>
</dbReference>
<dbReference type="GO" id="GO:0016020">
    <property type="term" value="C:membrane"/>
    <property type="evidence" value="ECO:0007669"/>
    <property type="project" value="GOC"/>
</dbReference>
<dbReference type="GO" id="GO:0046513">
    <property type="term" value="P:ceramide biosynthetic process"/>
    <property type="evidence" value="ECO:0007669"/>
    <property type="project" value="TreeGrafter"/>
</dbReference>
<dbReference type="OrthoDB" id="200948at2759"/>
<dbReference type="AlphaFoldDB" id="A0A1Y2HT71"/>
<feature type="transmembrane region" description="Helical" evidence="1">
    <location>
        <begin position="154"/>
        <end position="175"/>
    </location>
</feature>
<keyword evidence="1" id="KW-0812">Transmembrane</keyword>
<proteinExistence type="predicted"/>
<dbReference type="STRING" id="765915.A0A1Y2HT71"/>
<evidence type="ECO:0000259" key="2">
    <source>
        <dbReference type="SMART" id="SM01269"/>
    </source>
</evidence>
<gene>
    <name evidence="3" type="ORF">BCR44DRAFT_1388108</name>
</gene>
<dbReference type="InterPro" id="IPR013866">
    <property type="entry name" value="Sphingolipid_d4-desaturase_N"/>
</dbReference>
<name>A0A1Y2HT71_9FUNG</name>
<dbReference type="Pfam" id="PF00487">
    <property type="entry name" value="FA_desaturase"/>
    <property type="match status" value="1"/>
</dbReference>
<evidence type="ECO:0000256" key="1">
    <source>
        <dbReference type="SAM" id="Phobius"/>
    </source>
</evidence>
<protein>
    <submittedName>
        <fullName evidence="3">Fatty acid desaturase-domain-containing protein</fullName>
    </submittedName>
</protein>
<accession>A0A1Y2HT71</accession>
<dbReference type="GO" id="GO:0042284">
    <property type="term" value="F:sphingolipid delta-4 desaturase activity"/>
    <property type="evidence" value="ECO:0007669"/>
    <property type="project" value="TreeGrafter"/>
</dbReference>
<dbReference type="Proteomes" id="UP000193411">
    <property type="component" value="Unassembled WGS sequence"/>
</dbReference>
<dbReference type="InterPro" id="IPR005804">
    <property type="entry name" value="FA_desaturase_dom"/>
</dbReference>
<keyword evidence="1" id="KW-1133">Transmembrane helix</keyword>
<sequence length="386" mass="44214">MFADAGSAPAHAAASDEAVDVASRSSATDDVPIYDVRHPTYLGAWEKSVPNVHEDIAIDDMDEPHLKRKHAILDAHPEIKDLYSIEWKTKYITVLLVSIQVATAYAFGSTNGWFYNAHWAWMVLASYLIGATITGMFGVVIHEASHNLAFKANFPNRILGLIANIGIVFPISASFRRYHLEHHTFQGVHGKDPDLPLDIEWKLVKGNRFLKFVWVFCFPFLYVFRGAAMMKTPQKWELVNWAWTVSTDLAIYTYCGPRGLMYMFLSLWFGYGIHPGAAHFIQEHYTFEDGQETMSYYGSGNLLFMNIGFHNEHHDFTKIPWSKLPEIRRIAPEFYNSLAYHTSWIKCIWDFIMKDYMGPQSRLGRSFDDHKSGRATIALARKAKRD</sequence>